<dbReference type="Proteomes" id="UP001460270">
    <property type="component" value="Unassembled WGS sequence"/>
</dbReference>
<proteinExistence type="predicted"/>
<protein>
    <submittedName>
        <fullName evidence="3">Uncharacterized protein</fullName>
    </submittedName>
</protein>
<dbReference type="EMBL" id="JBBPFD010000018">
    <property type="protein sequence ID" value="KAK7888646.1"/>
    <property type="molecule type" value="Genomic_DNA"/>
</dbReference>
<comment type="caution">
    <text evidence="3">The sequence shown here is derived from an EMBL/GenBank/DDBJ whole genome shotgun (WGS) entry which is preliminary data.</text>
</comment>
<feature type="coiled-coil region" evidence="1">
    <location>
        <begin position="2"/>
        <end position="66"/>
    </location>
</feature>
<evidence type="ECO:0000313" key="3">
    <source>
        <dbReference type="EMBL" id="KAK7888646.1"/>
    </source>
</evidence>
<organism evidence="3 4">
    <name type="scientific">Mugilogobius chulae</name>
    <name type="common">yellowstripe goby</name>
    <dbReference type="NCBI Taxonomy" id="88201"/>
    <lineage>
        <taxon>Eukaryota</taxon>
        <taxon>Metazoa</taxon>
        <taxon>Chordata</taxon>
        <taxon>Craniata</taxon>
        <taxon>Vertebrata</taxon>
        <taxon>Euteleostomi</taxon>
        <taxon>Actinopterygii</taxon>
        <taxon>Neopterygii</taxon>
        <taxon>Teleostei</taxon>
        <taxon>Neoteleostei</taxon>
        <taxon>Acanthomorphata</taxon>
        <taxon>Gobiaria</taxon>
        <taxon>Gobiiformes</taxon>
        <taxon>Gobioidei</taxon>
        <taxon>Gobiidae</taxon>
        <taxon>Gobionellinae</taxon>
        <taxon>Mugilogobius</taxon>
    </lineage>
</organism>
<dbReference type="AlphaFoldDB" id="A0AAW0N5S0"/>
<name>A0AAW0N5S0_9GOBI</name>
<accession>A0AAW0N5S0</accession>
<feature type="compositionally biased region" description="Basic and acidic residues" evidence="2">
    <location>
        <begin position="108"/>
        <end position="117"/>
    </location>
</feature>
<reference evidence="4" key="1">
    <citation type="submission" date="2024-04" db="EMBL/GenBank/DDBJ databases">
        <title>Salinicola lusitanus LLJ914,a marine bacterium isolated from the Okinawa Trough.</title>
        <authorList>
            <person name="Li J."/>
        </authorList>
    </citation>
    <scope>NUCLEOTIDE SEQUENCE [LARGE SCALE GENOMIC DNA]</scope>
</reference>
<evidence type="ECO:0000313" key="4">
    <source>
        <dbReference type="Proteomes" id="UP001460270"/>
    </source>
</evidence>
<feature type="region of interest" description="Disordered" evidence="2">
    <location>
        <begin position="83"/>
        <end position="117"/>
    </location>
</feature>
<evidence type="ECO:0000256" key="2">
    <source>
        <dbReference type="SAM" id="MobiDB-lite"/>
    </source>
</evidence>
<keyword evidence="1" id="KW-0175">Coiled coil</keyword>
<keyword evidence="4" id="KW-1185">Reference proteome</keyword>
<sequence length="117" mass="13516">MAKKMAEDMEEVKKSLNFLTAELSSVVKQKDLLNLIDEVRQLKDTIKEKDKKIEELQRRVDDFEQYTRMEDLVVTGLVTRHRTYARTTAGDKEGENAPPGPDTEETKEDPGYLDEKL</sequence>
<gene>
    <name evidence="3" type="ORF">WMY93_024206</name>
</gene>
<evidence type="ECO:0000256" key="1">
    <source>
        <dbReference type="SAM" id="Coils"/>
    </source>
</evidence>